<dbReference type="EMBL" id="OOIN01000005">
    <property type="protein sequence ID" value="SPO23152.1"/>
    <property type="molecule type" value="Genomic_DNA"/>
</dbReference>
<evidence type="ECO:0000313" key="2">
    <source>
        <dbReference type="EMBL" id="SPO23152.1"/>
    </source>
</evidence>
<feature type="compositionally biased region" description="Acidic residues" evidence="1">
    <location>
        <begin position="56"/>
        <end position="68"/>
    </location>
</feature>
<keyword evidence="3" id="KW-1185">Reference proteome</keyword>
<reference evidence="2 3" key="1">
    <citation type="submission" date="2018-03" db="EMBL/GenBank/DDBJ databases">
        <authorList>
            <person name="Guldener U."/>
        </authorList>
    </citation>
    <scope>NUCLEOTIDE SEQUENCE [LARGE SCALE GENOMIC DNA]</scope>
    <source>
        <strain evidence="2 3">NBRC100155</strain>
    </source>
</reference>
<evidence type="ECO:0000313" key="3">
    <source>
        <dbReference type="Proteomes" id="UP000324022"/>
    </source>
</evidence>
<sequence>MLGANLQKTEAESIQVQDEIETTGCPATSMRGGDVKEGSRLAATKQEVGARVVRDDVEEEEQEEEEQKPEDGRACTRMSRASLSSRSWPRSDGRERGCGRLTGHSPRSVTCLVTGSV</sequence>
<accession>A0A5C3DY42</accession>
<protein>
    <submittedName>
        <fullName evidence="2">Uncharacterized protein</fullName>
    </submittedName>
</protein>
<dbReference type="Proteomes" id="UP000324022">
    <property type="component" value="Unassembled WGS sequence"/>
</dbReference>
<evidence type="ECO:0000256" key="1">
    <source>
        <dbReference type="SAM" id="MobiDB-lite"/>
    </source>
</evidence>
<proteinExistence type="predicted"/>
<feature type="compositionally biased region" description="Polar residues" evidence="1">
    <location>
        <begin position="79"/>
        <end position="88"/>
    </location>
</feature>
<feature type="compositionally biased region" description="Basic and acidic residues" evidence="1">
    <location>
        <begin position="89"/>
        <end position="98"/>
    </location>
</feature>
<organism evidence="2 3">
    <name type="scientific">Ustilago trichophora</name>
    <dbReference type="NCBI Taxonomy" id="86804"/>
    <lineage>
        <taxon>Eukaryota</taxon>
        <taxon>Fungi</taxon>
        <taxon>Dikarya</taxon>
        <taxon>Basidiomycota</taxon>
        <taxon>Ustilaginomycotina</taxon>
        <taxon>Ustilaginomycetes</taxon>
        <taxon>Ustilaginales</taxon>
        <taxon>Ustilaginaceae</taxon>
        <taxon>Ustilago</taxon>
    </lineage>
</organism>
<feature type="compositionally biased region" description="Polar residues" evidence="1">
    <location>
        <begin position="105"/>
        <end position="117"/>
    </location>
</feature>
<feature type="compositionally biased region" description="Polar residues" evidence="1">
    <location>
        <begin position="1"/>
        <end position="16"/>
    </location>
</feature>
<dbReference type="AlphaFoldDB" id="A0A5C3DY42"/>
<feature type="region of interest" description="Disordered" evidence="1">
    <location>
        <begin position="1"/>
        <end position="117"/>
    </location>
</feature>
<name>A0A5C3DY42_9BASI</name>
<gene>
    <name evidence="2" type="ORF">UTRI_01830</name>
</gene>